<dbReference type="Proteomes" id="UP000536624">
    <property type="component" value="Unassembled WGS sequence"/>
</dbReference>
<reference evidence="2 3" key="1">
    <citation type="submission" date="2020-02" db="EMBL/GenBank/DDBJ databases">
        <title>Streptomyces malaysiensis DSM14702 (JHCC583434, PFL_A843) Genome sequencing and assembly.</title>
        <authorList>
            <person name="Samborskyy M."/>
        </authorList>
    </citation>
    <scope>NUCLEOTIDE SEQUENCE [LARGE SCALE GENOMIC DNA]</scope>
    <source>
        <strain evidence="2 3">DSM 14702</strain>
    </source>
</reference>
<dbReference type="InterPro" id="IPR000014">
    <property type="entry name" value="PAS"/>
</dbReference>
<accession>A0A7X6B170</accession>
<dbReference type="InterPro" id="IPR035965">
    <property type="entry name" value="PAS-like_dom_sf"/>
</dbReference>
<dbReference type="RefSeq" id="WP_313905918.1">
    <property type="nucleotide sequence ID" value="NZ_JAALLH010000001.1"/>
</dbReference>
<dbReference type="SMART" id="SM00421">
    <property type="entry name" value="HTH_LUXR"/>
    <property type="match status" value="1"/>
</dbReference>
<protein>
    <submittedName>
        <fullName evidence="2">LuxR family transcriptional regulator FscRI</fullName>
    </submittedName>
</protein>
<name>A0A7X6B170_STRMQ</name>
<dbReference type="InterPro" id="IPR013656">
    <property type="entry name" value="PAS_4"/>
</dbReference>
<dbReference type="InterPro" id="IPR016032">
    <property type="entry name" value="Sig_transdc_resp-reg_C-effctor"/>
</dbReference>
<dbReference type="InterPro" id="IPR036388">
    <property type="entry name" value="WH-like_DNA-bd_sf"/>
</dbReference>
<dbReference type="PROSITE" id="PS50112">
    <property type="entry name" value="PAS"/>
    <property type="match status" value="1"/>
</dbReference>
<dbReference type="SUPFAM" id="SSF55785">
    <property type="entry name" value="PYP-like sensor domain (PAS domain)"/>
    <property type="match status" value="1"/>
</dbReference>
<dbReference type="EMBL" id="JAALLH010000001">
    <property type="protein sequence ID" value="NIY69007.1"/>
    <property type="molecule type" value="Genomic_DNA"/>
</dbReference>
<dbReference type="CDD" id="cd00130">
    <property type="entry name" value="PAS"/>
    <property type="match status" value="1"/>
</dbReference>
<dbReference type="GO" id="GO:0006355">
    <property type="term" value="P:regulation of DNA-templated transcription"/>
    <property type="evidence" value="ECO:0007669"/>
    <property type="project" value="InterPro"/>
</dbReference>
<organism evidence="2 3">
    <name type="scientific">Streptomyces malaysiensis</name>
    <dbReference type="NCBI Taxonomy" id="92644"/>
    <lineage>
        <taxon>Bacteria</taxon>
        <taxon>Bacillati</taxon>
        <taxon>Actinomycetota</taxon>
        <taxon>Actinomycetes</taxon>
        <taxon>Kitasatosporales</taxon>
        <taxon>Streptomycetaceae</taxon>
        <taxon>Streptomyces</taxon>
        <taxon>Streptomyces violaceusniger group</taxon>
    </lineage>
</organism>
<evidence type="ECO:0000259" key="1">
    <source>
        <dbReference type="PROSITE" id="PS50112"/>
    </source>
</evidence>
<gene>
    <name evidence="2" type="ORF">SMALB_7108</name>
</gene>
<dbReference type="InterPro" id="IPR000792">
    <property type="entry name" value="Tscrpt_reg_LuxR_C"/>
</dbReference>
<evidence type="ECO:0000313" key="2">
    <source>
        <dbReference type="EMBL" id="NIY69007.1"/>
    </source>
</evidence>
<dbReference type="AlphaFoldDB" id="A0A7X6B170"/>
<evidence type="ECO:0000313" key="3">
    <source>
        <dbReference type="Proteomes" id="UP000536624"/>
    </source>
</evidence>
<proteinExistence type="predicted"/>
<dbReference type="SUPFAM" id="SSF46894">
    <property type="entry name" value="C-terminal effector domain of the bipartite response regulators"/>
    <property type="match status" value="1"/>
</dbReference>
<sequence>MADGQQSYRRLSLALLDSSLAIQEANEAFFRQFGGSPDDFRGRTLTELVDPSVQQWLLGQLSDLLAGGRDYFVSDIIAVGRGGVAFAASLTVARTSGRVPHASSILVTVLPALPEVPVAVDRGQRPMSPLEARILEELAAGTRTNALAQHLYMSRQAVEYHITRLLRLLNVPNRTALVSRAYSLGILKTGVWPPQVSPVCIRE</sequence>
<dbReference type="Gene3D" id="3.30.450.20">
    <property type="entry name" value="PAS domain"/>
    <property type="match status" value="1"/>
</dbReference>
<dbReference type="Gene3D" id="1.10.10.10">
    <property type="entry name" value="Winged helix-like DNA-binding domain superfamily/Winged helix DNA-binding domain"/>
    <property type="match status" value="1"/>
</dbReference>
<comment type="caution">
    <text evidence="2">The sequence shown here is derived from an EMBL/GenBank/DDBJ whole genome shotgun (WGS) entry which is preliminary data.</text>
</comment>
<dbReference type="Pfam" id="PF08448">
    <property type="entry name" value="PAS_4"/>
    <property type="match status" value="1"/>
</dbReference>
<dbReference type="Pfam" id="PF00196">
    <property type="entry name" value="GerE"/>
    <property type="match status" value="1"/>
</dbReference>
<feature type="domain" description="PAS" evidence="1">
    <location>
        <begin position="13"/>
        <end position="68"/>
    </location>
</feature>
<dbReference type="GO" id="GO:0003677">
    <property type="term" value="F:DNA binding"/>
    <property type="evidence" value="ECO:0007669"/>
    <property type="project" value="InterPro"/>
</dbReference>